<gene>
    <name evidence="2" type="ORF">CCMA1212_001794</name>
</gene>
<protein>
    <submittedName>
        <fullName evidence="2">Uncharacterized protein</fullName>
    </submittedName>
</protein>
<proteinExistence type="predicted"/>
<feature type="compositionally biased region" description="Polar residues" evidence="1">
    <location>
        <begin position="56"/>
        <end position="65"/>
    </location>
</feature>
<dbReference type="GeneID" id="300573659"/>
<evidence type="ECO:0000256" key="1">
    <source>
        <dbReference type="SAM" id="MobiDB-lite"/>
    </source>
</evidence>
<dbReference type="RefSeq" id="XP_073562341.1">
    <property type="nucleotide sequence ID" value="XM_073699209.1"/>
</dbReference>
<feature type="compositionally biased region" description="Basic residues" evidence="1">
    <location>
        <begin position="1"/>
        <end position="14"/>
    </location>
</feature>
<sequence>MAKSKNKNKSKRWLSRFGTKQERANVNGRPKTLKSLVQPQAPKYRYPHSHSAVAAKSQSRMYRDP</sequence>
<evidence type="ECO:0000313" key="2">
    <source>
        <dbReference type="EMBL" id="TFB06140.1"/>
    </source>
</evidence>
<evidence type="ECO:0000313" key="3">
    <source>
        <dbReference type="Proteomes" id="UP001642720"/>
    </source>
</evidence>
<organism evidence="2 3">
    <name type="scientific">Trichoderma ghanense</name>
    <dbReference type="NCBI Taxonomy" id="65468"/>
    <lineage>
        <taxon>Eukaryota</taxon>
        <taxon>Fungi</taxon>
        <taxon>Dikarya</taxon>
        <taxon>Ascomycota</taxon>
        <taxon>Pezizomycotina</taxon>
        <taxon>Sordariomycetes</taxon>
        <taxon>Hypocreomycetidae</taxon>
        <taxon>Hypocreales</taxon>
        <taxon>Hypocreaceae</taxon>
        <taxon>Trichoderma</taxon>
    </lineage>
</organism>
<keyword evidence="3" id="KW-1185">Reference proteome</keyword>
<dbReference type="Proteomes" id="UP001642720">
    <property type="component" value="Unassembled WGS sequence"/>
</dbReference>
<feature type="region of interest" description="Disordered" evidence="1">
    <location>
        <begin position="1"/>
        <end position="65"/>
    </location>
</feature>
<comment type="caution">
    <text evidence="2">The sequence shown here is derived from an EMBL/GenBank/DDBJ whole genome shotgun (WGS) entry which is preliminary data.</text>
</comment>
<accession>A0ABY2HCT4</accession>
<name>A0ABY2HCT4_9HYPO</name>
<dbReference type="EMBL" id="PPTA01000002">
    <property type="protein sequence ID" value="TFB06140.1"/>
    <property type="molecule type" value="Genomic_DNA"/>
</dbReference>
<reference evidence="2 3" key="1">
    <citation type="submission" date="2018-01" db="EMBL/GenBank/DDBJ databases">
        <title>Genome characterization of the sugarcane-associated fungus Trichoderma ghanense CCMA-1212 and their application in lignocelulose bioconversion.</title>
        <authorList>
            <person name="Steindorff A.S."/>
            <person name="Mendes T.D."/>
            <person name="Vilela E.S.D."/>
            <person name="Rodrigues D.S."/>
            <person name="Formighieri E.F."/>
            <person name="Melo I.S."/>
            <person name="Favaro L.C.L."/>
        </authorList>
    </citation>
    <scope>NUCLEOTIDE SEQUENCE [LARGE SCALE GENOMIC DNA]</scope>
    <source>
        <strain evidence="2 3">CCMA-1212</strain>
    </source>
</reference>